<feature type="compositionally biased region" description="Basic and acidic residues" evidence="1">
    <location>
        <begin position="78"/>
        <end position="87"/>
    </location>
</feature>
<proteinExistence type="predicted"/>
<dbReference type="Proteomes" id="UP000699462">
    <property type="component" value="Unassembled WGS sequence"/>
</dbReference>
<feature type="compositionally biased region" description="Polar residues" evidence="1">
    <location>
        <begin position="108"/>
        <end position="120"/>
    </location>
</feature>
<feature type="compositionally biased region" description="Polar residues" evidence="1">
    <location>
        <begin position="63"/>
        <end position="77"/>
    </location>
</feature>
<protein>
    <submittedName>
        <fullName evidence="2">Uncharacterized protein</fullName>
    </submittedName>
</protein>
<feature type="region of interest" description="Disordered" evidence="1">
    <location>
        <begin position="394"/>
        <end position="430"/>
    </location>
</feature>
<evidence type="ECO:0000313" key="3">
    <source>
        <dbReference type="Proteomes" id="UP000699462"/>
    </source>
</evidence>
<keyword evidence="3" id="KW-1185">Reference proteome</keyword>
<gene>
    <name evidence="2" type="ORF">P879_08190</name>
</gene>
<dbReference type="OrthoDB" id="6257969at2759"/>
<reference evidence="2 3" key="1">
    <citation type="submission" date="2019-07" db="EMBL/GenBank/DDBJ databases">
        <title>Annotation for the trematode Paragonimus westermani.</title>
        <authorList>
            <person name="Choi Y.-J."/>
        </authorList>
    </citation>
    <scope>NUCLEOTIDE SEQUENCE [LARGE SCALE GENOMIC DNA]</scope>
    <source>
        <strain evidence="2">180907_Pwestermani</strain>
    </source>
</reference>
<feature type="region of interest" description="Disordered" evidence="1">
    <location>
        <begin position="49"/>
        <end position="186"/>
    </location>
</feature>
<feature type="compositionally biased region" description="Basic and acidic residues" evidence="1">
    <location>
        <begin position="213"/>
        <end position="229"/>
    </location>
</feature>
<name>A0A8T0DG45_9TREM</name>
<feature type="compositionally biased region" description="Basic and acidic residues" evidence="1">
    <location>
        <begin position="683"/>
        <end position="700"/>
    </location>
</feature>
<feature type="compositionally biased region" description="Polar residues" evidence="1">
    <location>
        <begin position="334"/>
        <end position="345"/>
    </location>
</feature>
<feature type="compositionally biased region" description="Low complexity" evidence="1">
    <location>
        <begin position="153"/>
        <end position="165"/>
    </location>
</feature>
<evidence type="ECO:0000256" key="1">
    <source>
        <dbReference type="SAM" id="MobiDB-lite"/>
    </source>
</evidence>
<evidence type="ECO:0000313" key="2">
    <source>
        <dbReference type="EMBL" id="KAF8565918.1"/>
    </source>
</evidence>
<organism evidence="2 3">
    <name type="scientific">Paragonimus westermani</name>
    <dbReference type="NCBI Taxonomy" id="34504"/>
    <lineage>
        <taxon>Eukaryota</taxon>
        <taxon>Metazoa</taxon>
        <taxon>Spiralia</taxon>
        <taxon>Lophotrochozoa</taxon>
        <taxon>Platyhelminthes</taxon>
        <taxon>Trematoda</taxon>
        <taxon>Digenea</taxon>
        <taxon>Plagiorchiida</taxon>
        <taxon>Troglotremata</taxon>
        <taxon>Troglotrematidae</taxon>
        <taxon>Paragonimus</taxon>
    </lineage>
</organism>
<feature type="region of interest" description="Disordered" evidence="1">
    <location>
        <begin position="213"/>
        <end position="251"/>
    </location>
</feature>
<sequence>VSPVKLEEKPNILSSIDDITVSDAFQEDTADKRIRSVELRNVEVKERDCRTTELGQPTRLRKQTPNLRPALNTSETFWDNHTEDGGRKIRTNSSSHPDSVEKCGDGLNSRTPLYLSTASRSSRRGRDNQPTGPPSASKHSSPETSGLTKAAGSTSSSPETRTSSSGEEKQQENNPSQKKIKNKRKSVKELLKRYERLTSKLIKTNQSITALYEEKQQKDRRTNNKRTTESVRYTDSSEALSDRQKQTETDPVLEYLNRLRDHMLQTYGDALPPNPSQRDDEHSKKDVDHKSDLQYLISPFDRPAIQFNVEPSDSSASDASIRRNYPELLPTAFSSQRSAQTSVDPRQSHPAAPNSLRNMARVSSPSTDFYTRGTCTSVQSTCLSSSLPPAYTCTPTLRSQSKPRHTSSRRSSYSVLDDDRRSHHRSRSRRKFIVEQLHPSTHHGAVCGHICDCPYRNKIPSTCCMTMIPSISKNYLNPHIPTSCLCPHSCFAWSSIMEYCPHHPHPCLEGVPARSTVPQQFTRWPHGTAAPNTYHSPCPAWETSQQAYTYLQPISHLQSAQRNPKMPLRFPAPYQIPADLSQTQQTTQFTVPRQTVPPMIRSPCKAAYSNTYSQKAHHPTPLFGHQPSLSEVTARQTTVPHHFTQATFAQLPVASYENLAPSSPNHNLQFDGFHKEINSKMHSDPELRNHAQQENHEKEALTTQTGKAGFHAPAQGDLKSINENQLNKFEHGGSKFVHNVTLNPNEVLSIPATHKDGVLDHVRIHIPRQIIPEKDHQADSGVSNTKKTGTLSPQAHEQQQQQQHQSQISPAPFRSVIARRANLPAEPSTPEEWKKVEQRFDQLQQEKTMLESKLCRLPPRGNYSKPSVVAEEVSRYVIDDFQEHINDDLSRVEKEMSALRLLMHRRFVENRRLLSRVN</sequence>
<feature type="compositionally biased region" description="Polar residues" evidence="1">
    <location>
        <begin position="230"/>
        <end position="239"/>
    </location>
</feature>
<feature type="non-terminal residue" evidence="2">
    <location>
        <position position="1"/>
    </location>
</feature>
<feature type="compositionally biased region" description="Polar residues" evidence="1">
    <location>
        <begin position="780"/>
        <end position="793"/>
    </location>
</feature>
<dbReference type="AlphaFoldDB" id="A0A8T0DG45"/>
<feature type="region of interest" description="Disordered" evidence="1">
    <location>
        <begin position="770"/>
        <end position="809"/>
    </location>
</feature>
<feature type="region of interest" description="Disordered" evidence="1">
    <location>
        <begin position="266"/>
        <end position="287"/>
    </location>
</feature>
<accession>A0A8T0DG45</accession>
<feature type="region of interest" description="Disordered" evidence="1">
    <location>
        <begin position="683"/>
        <end position="715"/>
    </location>
</feature>
<dbReference type="EMBL" id="JTDF01005860">
    <property type="protein sequence ID" value="KAF8565918.1"/>
    <property type="molecule type" value="Genomic_DNA"/>
</dbReference>
<feature type="compositionally biased region" description="Basic and acidic residues" evidence="1">
    <location>
        <begin position="277"/>
        <end position="287"/>
    </location>
</feature>
<feature type="region of interest" description="Disordered" evidence="1">
    <location>
        <begin position="334"/>
        <end position="362"/>
    </location>
</feature>
<comment type="caution">
    <text evidence="2">The sequence shown here is derived from an EMBL/GenBank/DDBJ whole genome shotgun (WGS) entry which is preliminary data.</text>
</comment>
<feature type="compositionally biased region" description="Polar residues" evidence="1">
    <location>
        <begin position="137"/>
        <end position="147"/>
    </location>
</feature>
<feature type="compositionally biased region" description="Low complexity" evidence="1">
    <location>
        <begin position="794"/>
        <end position="807"/>
    </location>
</feature>